<organism evidence="3 4">
    <name type="scientific">Cuscuta europaea</name>
    <name type="common">European dodder</name>
    <dbReference type="NCBI Taxonomy" id="41803"/>
    <lineage>
        <taxon>Eukaryota</taxon>
        <taxon>Viridiplantae</taxon>
        <taxon>Streptophyta</taxon>
        <taxon>Embryophyta</taxon>
        <taxon>Tracheophyta</taxon>
        <taxon>Spermatophyta</taxon>
        <taxon>Magnoliopsida</taxon>
        <taxon>eudicotyledons</taxon>
        <taxon>Gunneridae</taxon>
        <taxon>Pentapetalae</taxon>
        <taxon>asterids</taxon>
        <taxon>lamiids</taxon>
        <taxon>Solanales</taxon>
        <taxon>Convolvulaceae</taxon>
        <taxon>Cuscuteae</taxon>
        <taxon>Cuscuta</taxon>
        <taxon>Cuscuta subgen. Cuscuta</taxon>
    </lineage>
</organism>
<comment type="caution">
    <text evidence="3">The sequence shown here is derived from an EMBL/GenBank/DDBJ whole genome shotgun (WGS) entry which is preliminary data.</text>
</comment>
<protein>
    <submittedName>
        <fullName evidence="3">Uncharacterized protein</fullName>
    </submittedName>
</protein>
<evidence type="ECO:0000313" key="3">
    <source>
        <dbReference type="EMBL" id="CAH9114853.1"/>
    </source>
</evidence>
<name>A0A9P0ZUM6_CUSEU</name>
<keyword evidence="1" id="KW-0175">Coiled coil</keyword>
<proteinExistence type="predicted"/>
<reference evidence="3" key="1">
    <citation type="submission" date="2022-07" db="EMBL/GenBank/DDBJ databases">
        <authorList>
            <person name="Macas J."/>
            <person name="Novak P."/>
            <person name="Neumann P."/>
        </authorList>
    </citation>
    <scope>NUCLEOTIDE SEQUENCE</scope>
</reference>
<evidence type="ECO:0000256" key="1">
    <source>
        <dbReference type="SAM" id="Coils"/>
    </source>
</evidence>
<dbReference type="Proteomes" id="UP001152484">
    <property type="component" value="Unassembled WGS sequence"/>
</dbReference>
<keyword evidence="4" id="KW-1185">Reference proteome</keyword>
<feature type="non-terminal residue" evidence="3">
    <location>
        <position position="1"/>
    </location>
</feature>
<feature type="coiled-coil region" evidence="1">
    <location>
        <begin position="173"/>
        <end position="250"/>
    </location>
</feature>
<evidence type="ECO:0000256" key="2">
    <source>
        <dbReference type="SAM" id="MobiDB-lite"/>
    </source>
</evidence>
<accession>A0A9P0ZUM6</accession>
<sequence>MMNVRGLADFKKKKSSKVLKGTDAGVPKPAGDFFKKPEGPSAVPNDDAAAAPKRKVVGKALEGKRLKMGDVGKKGPPVVIVDDCPASGMPEEMTVAEVPGGVREPSSEVLMVSLPVGTAVMNCTADPRVLLRGMTLEIDRAALGADDDQALEDKILRSSLTTCIALGEQARRLEEWRMRKAEQDAKMRELICQNSDAIRHMAMLEESLRQMTLRAEAADRGKAEAERSAAEALERAAKEAEASKADAVEKARGDAISGFLAGRWRAEEHKQWLSSVVESSVEEWCDGPGVEWVSRKGKQYYDGGEFFTQALIYRRMARHLKIEQKDFDPAAYGLPPCIQMSVFLSPQMSRGQTWRTPS</sequence>
<evidence type="ECO:0000313" key="4">
    <source>
        <dbReference type="Proteomes" id="UP001152484"/>
    </source>
</evidence>
<dbReference type="AlphaFoldDB" id="A0A9P0ZUM6"/>
<gene>
    <name evidence="3" type="ORF">CEURO_LOCUS20555</name>
</gene>
<feature type="region of interest" description="Disordered" evidence="2">
    <location>
        <begin position="1"/>
        <end position="53"/>
    </location>
</feature>
<dbReference type="EMBL" id="CAMAPE010000065">
    <property type="protein sequence ID" value="CAH9114853.1"/>
    <property type="molecule type" value="Genomic_DNA"/>
</dbReference>